<dbReference type="OrthoDB" id="1878503at2759"/>
<name>A0A5A7V3V6_CUCMM</name>
<evidence type="ECO:0000313" key="4">
    <source>
        <dbReference type="Proteomes" id="UP000321947"/>
    </source>
</evidence>
<dbReference type="PANTHER" id="PTHR48258">
    <property type="entry name" value="DUF4218 DOMAIN-CONTAINING PROTEIN-RELATED"/>
    <property type="match status" value="1"/>
</dbReference>
<sequence>MGPSLDVQCYNRCIFDGVRFHTLERDSQCTTKNNGVMVSGESNASGNGNNNSYSVPDEVLHIQYPIGRIVWLFKYGCTMSSFRSSFKDTNQIFLEFGEDLNTVEGSSLQKLLNHLQFLGDVAVSTIRVGEHFSVLDFNDHAINKFVEHQILTCFKEFKGYCHRHLKKYNDPEQTRANPSHILV</sequence>
<dbReference type="Proteomes" id="UP000321947">
    <property type="component" value="Unassembled WGS sequence"/>
</dbReference>
<evidence type="ECO:0000313" key="2">
    <source>
        <dbReference type="EMBL" id="TYK26698.1"/>
    </source>
</evidence>
<dbReference type="EMBL" id="SSTE01004583">
    <property type="protein sequence ID" value="KAA0062288.1"/>
    <property type="molecule type" value="Genomic_DNA"/>
</dbReference>
<evidence type="ECO:0000313" key="3">
    <source>
        <dbReference type="Proteomes" id="UP000321393"/>
    </source>
</evidence>
<organism evidence="1 3">
    <name type="scientific">Cucumis melo var. makuwa</name>
    <name type="common">Oriental melon</name>
    <dbReference type="NCBI Taxonomy" id="1194695"/>
    <lineage>
        <taxon>Eukaryota</taxon>
        <taxon>Viridiplantae</taxon>
        <taxon>Streptophyta</taxon>
        <taxon>Embryophyta</taxon>
        <taxon>Tracheophyta</taxon>
        <taxon>Spermatophyta</taxon>
        <taxon>Magnoliopsida</taxon>
        <taxon>eudicotyledons</taxon>
        <taxon>Gunneridae</taxon>
        <taxon>Pentapetalae</taxon>
        <taxon>rosids</taxon>
        <taxon>fabids</taxon>
        <taxon>Cucurbitales</taxon>
        <taxon>Cucurbitaceae</taxon>
        <taxon>Benincaseae</taxon>
        <taxon>Cucumis</taxon>
    </lineage>
</organism>
<accession>A0A5A7V3V6</accession>
<reference evidence="3 4" key="1">
    <citation type="submission" date="2019-08" db="EMBL/GenBank/DDBJ databases">
        <title>Draft genome sequences of two oriental melons (Cucumis melo L. var makuwa).</title>
        <authorList>
            <person name="Kwon S.-Y."/>
        </authorList>
    </citation>
    <scope>NUCLEOTIDE SEQUENCE [LARGE SCALE GENOMIC DNA]</scope>
    <source>
        <strain evidence="4">cv. Chang Bougi</strain>
        <strain evidence="3">cv. SW 3</strain>
        <tissue evidence="1">Leaf</tissue>
    </source>
</reference>
<dbReference type="PANTHER" id="PTHR48258:SF6">
    <property type="entry name" value="LEUCINE-RICH REPEAT DOMAIN, L DOMAIN-CONTAINING PROTEIN"/>
    <property type="match status" value="1"/>
</dbReference>
<dbReference type="Proteomes" id="UP000321393">
    <property type="component" value="Unassembled WGS sequence"/>
</dbReference>
<comment type="caution">
    <text evidence="1">The sequence shown here is derived from an EMBL/GenBank/DDBJ whole genome shotgun (WGS) entry which is preliminary data.</text>
</comment>
<proteinExistence type="predicted"/>
<protein>
    <submittedName>
        <fullName evidence="1">CACTA en-spm transposon protein</fullName>
    </submittedName>
</protein>
<dbReference type="AlphaFoldDB" id="A0A5A7V3V6"/>
<dbReference type="EMBL" id="SSTD01003373">
    <property type="protein sequence ID" value="TYK26698.1"/>
    <property type="molecule type" value="Genomic_DNA"/>
</dbReference>
<evidence type="ECO:0000313" key="1">
    <source>
        <dbReference type="EMBL" id="KAA0062288.1"/>
    </source>
</evidence>
<gene>
    <name evidence="2" type="ORF">E5676_scaffold313G003590</name>
    <name evidence="1" type="ORF">E6C27_scaffold154G00290</name>
</gene>